<dbReference type="EMBL" id="NIXT01005070">
    <property type="protein sequence ID" value="OXE25446.1"/>
    <property type="molecule type" value="Genomic_DNA"/>
</dbReference>
<evidence type="ECO:0000313" key="6">
    <source>
        <dbReference type="EMBL" id="OXE25446.1"/>
    </source>
</evidence>
<feature type="non-terminal residue" evidence="6">
    <location>
        <position position="1"/>
    </location>
</feature>
<dbReference type="AlphaFoldDB" id="A0A227IRD2"/>
<dbReference type="GO" id="GO:0005524">
    <property type="term" value="F:ATP binding"/>
    <property type="evidence" value="ECO:0007669"/>
    <property type="project" value="UniProtKB-KW"/>
</dbReference>
<name>A0A227IRD2_VIBPH</name>
<dbReference type="Gene3D" id="3.20.20.60">
    <property type="entry name" value="Phosphoenolpyruvate-binding domains"/>
    <property type="match status" value="1"/>
</dbReference>
<dbReference type="InterPro" id="IPR040442">
    <property type="entry name" value="Pyrv_kinase-like_dom_sf"/>
</dbReference>
<dbReference type="PANTHER" id="PTHR43030">
    <property type="entry name" value="PHOSPHOENOLPYRUVATE SYNTHASE"/>
    <property type="match status" value="1"/>
</dbReference>
<protein>
    <recommendedName>
        <fullName evidence="5">PEP-utilising enzyme C-terminal domain-containing protein</fullName>
    </recommendedName>
</protein>
<dbReference type="Proteomes" id="UP000214596">
    <property type="component" value="Unassembled WGS sequence"/>
</dbReference>
<evidence type="ECO:0000256" key="1">
    <source>
        <dbReference type="ARBA" id="ARBA00007837"/>
    </source>
</evidence>
<evidence type="ECO:0000256" key="3">
    <source>
        <dbReference type="ARBA" id="ARBA00022741"/>
    </source>
</evidence>
<dbReference type="InterPro" id="IPR015813">
    <property type="entry name" value="Pyrv/PenolPyrv_kinase-like_dom"/>
</dbReference>
<evidence type="ECO:0000259" key="5">
    <source>
        <dbReference type="Pfam" id="PF02896"/>
    </source>
</evidence>
<organism evidence="6 7">
    <name type="scientific">Vibrio parahaemolyticus</name>
    <dbReference type="NCBI Taxonomy" id="670"/>
    <lineage>
        <taxon>Bacteria</taxon>
        <taxon>Pseudomonadati</taxon>
        <taxon>Pseudomonadota</taxon>
        <taxon>Gammaproteobacteria</taxon>
        <taxon>Vibrionales</taxon>
        <taxon>Vibrionaceae</taxon>
        <taxon>Vibrio</taxon>
    </lineage>
</organism>
<evidence type="ECO:0000256" key="2">
    <source>
        <dbReference type="ARBA" id="ARBA00022723"/>
    </source>
</evidence>
<dbReference type="PANTHER" id="PTHR43030:SF1">
    <property type="entry name" value="PHOSPHOENOLPYRUVATE SYNTHASE"/>
    <property type="match status" value="1"/>
</dbReference>
<dbReference type="GO" id="GO:0008986">
    <property type="term" value="F:pyruvate, water dikinase activity"/>
    <property type="evidence" value="ECO:0007669"/>
    <property type="project" value="InterPro"/>
</dbReference>
<dbReference type="SUPFAM" id="SSF51621">
    <property type="entry name" value="Phosphoenolpyruvate/pyruvate domain"/>
    <property type="match status" value="1"/>
</dbReference>
<evidence type="ECO:0000256" key="4">
    <source>
        <dbReference type="ARBA" id="ARBA00022840"/>
    </source>
</evidence>
<gene>
    <name evidence="6" type="ORF">CA163_37230</name>
</gene>
<accession>A0A227IRD2</accession>
<proteinExistence type="inferred from homology"/>
<feature type="non-terminal residue" evidence="6">
    <location>
        <position position="81"/>
    </location>
</feature>
<dbReference type="GO" id="GO:0046872">
    <property type="term" value="F:metal ion binding"/>
    <property type="evidence" value="ECO:0007669"/>
    <property type="project" value="UniProtKB-KW"/>
</dbReference>
<comment type="caution">
    <text evidence="6">The sequence shown here is derived from an EMBL/GenBank/DDBJ whole genome shotgun (WGS) entry which is preliminary data.</text>
</comment>
<comment type="similarity">
    <text evidence="1">Belongs to the PEP-utilizing enzyme family.</text>
</comment>
<keyword evidence="4" id="KW-0067">ATP-binding</keyword>
<keyword evidence="3" id="KW-0547">Nucleotide-binding</keyword>
<dbReference type="InterPro" id="IPR006319">
    <property type="entry name" value="PEP_synth"/>
</dbReference>
<dbReference type="Pfam" id="PF02896">
    <property type="entry name" value="PEP-utilizers_C"/>
    <property type="match status" value="1"/>
</dbReference>
<reference evidence="6 7" key="1">
    <citation type="journal article" date="2017" name="Appl. Environ. Microbiol.">
        <title>Parallel evolution of two clades of a major Atlantic endemic Vibrio parahaemolyticus pathogen lineage by independent acquisition of related pathogenicity islands.</title>
        <authorList>
            <person name="Xu F."/>
            <person name="Gonzalez-Escalona N."/>
            <person name="Drees K.P."/>
            <person name="Sebra R.P."/>
            <person name="Cooper V.S."/>
            <person name="Jones S.H."/>
            <person name="Whistler C.A."/>
        </authorList>
    </citation>
    <scope>NUCLEOTIDE SEQUENCE [LARGE SCALE GENOMIC DNA]</scope>
    <source>
        <strain evidence="6 7">MAVP-3</strain>
    </source>
</reference>
<keyword evidence="2" id="KW-0479">Metal-binding</keyword>
<feature type="domain" description="PEP-utilising enzyme C-terminal" evidence="5">
    <location>
        <begin position="18"/>
        <end position="78"/>
    </location>
</feature>
<evidence type="ECO:0000313" key="7">
    <source>
        <dbReference type="Proteomes" id="UP000214596"/>
    </source>
</evidence>
<dbReference type="InterPro" id="IPR000121">
    <property type="entry name" value="PEP_util_C"/>
</dbReference>
<sequence>KAEIKQRIRGYKDPIDFYVSKLTEGIATIASAFWPKRVIVRMSDFKSNEYSNLVGGKAYEPHEENPMLGFRGASRYISPVF</sequence>